<protein>
    <recommendedName>
        <fullName evidence="3">GIY-YIG nuclease family protein</fullName>
    </recommendedName>
</protein>
<dbReference type="Proteomes" id="UP000321926">
    <property type="component" value="Unassembled WGS sequence"/>
</dbReference>
<dbReference type="AlphaFoldDB" id="A0A5C8KAQ5"/>
<keyword evidence="2" id="KW-1185">Reference proteome</keyword>
<organism evidence="1 2">
    <name type="scientific">Pontibacter qinzhouensis</name>
    <dbReference type="NCBI Taxonomy" id="2603253"/>
    <lineage>
        <taxon>Bacteria</taxon>
        <taxon>Pseudomonadati</taxon>
        <taxon>Bacteroidota</taxon>
        <taxon>Cytophagia</taxon>
        <taxon>Cytophagales</taxon>
        <taxon>Hymenobacteraceae</taxon>
        <taxon>Pontibacter</taxon>
    </lineage>
</organism>
<name>A0A5C8KAQ5_9BACT</name>
<accession>A0A5C8KAQ5</accession>
<comment type="caution">
    <text evidence="1">The sequence shown here is derived from an EMBL/GenBank/DDBJ whole genome shotgun (WGS) entry which is preliminary data.</text>
</comment>
<gene>
    <name evidence="1" type="ORF">FVR03_04885</name>
</gene>
<evidence type="ECO:0000313" key="1">
    <source>
        <dbReference type="EMBL" id="TXK50521.1"/>
    </source>
</evidence>
<dbReference type="RefSeq" id="WP_147920647.1">
    <property type="nucleotide sequence ID" value="NZ_VRTY01000012.1"/>
</dbReference>
<reference evidence="1 2" key="1">
    <citation type="submission" date="2019-08" db="EMBL/GenBank/DDBJ databases">
        <authorList>
            <person name="Shi S."/>
        </authorList>
    </citation>
    <scope>NUCLEOTIDE SEQUENCE [LARGE SCALE GENOMIC DNA]</scope>
    <source>
        <strain evidence="1 2">GY10130</strain>
    </source>
</reference>
<proteinExistence type="predicted"/>
<evidence type="ECO:0000313" key="2">
    <source>
        <dbReference type="Proteomes" id="UP000321926"/>
    </source>
</evidence>
<dbReference type="EMBL" id="VRTY01000012">
    <property type="protein sequence ID" value="TXK50521.1"/>
    <property type="molecule type" value="Genomic_DNA"/>
</dbReference>
<evidence type="ECO:0008006" key="3">
    <source>
        <dbReference type="Google" id="ProtNLM"/>
    </source>
</evidence>
<dbReference type="OrthoDB" id="9940021at2"/>
<sequence>MIISSKENKLNETTQKAGTYVYALYLDGKVVHVGQCTDIRHMAMSKITGNEMQFERITYTFMDGVHPYSKEANLMESVAHKMLVPSIEKALA</sequence>